<protein>
    <submittedName>
        <fullName evidence="1">Fructokinase</fullName>
    </submittedName>
</protein>
<organism evidence="1 2">
    <name type="scientific">Inquilinus limosus</name>
    <dbReference type="NCBI Taxonomy" id="171674"/>
    <lineage>
        <taxon>Bacteria</taxon>
        <taxon>Pseudomonadati</taxon>
        <taxon>Pseudomonadota</taxon>
        <taxon>Alphaproteobacteria</taxon>
        <taxon>Rhodospirillales</taxon>
        <taxon>Rhodospirillaceae</taxon>
        <taxon>Inquilinus</taxon>
    </lineage>
</organism>
<accession>A0A211ZP39</accession>
<dbReference type="PROSITE" id="PS01125">
    <property type="entry name" value="ROK"/>
    <property type="match status" value="1"/>
</dbReference>
<dbReference type="CDD" id="cd24066">
    <property type="entry name" value="ASKHA_NBD_ROK_EcFRK-like"/>
    <property type="match status" value="1"/>
</dbReference>
<dbReference type="AlphaFoldDB" id="A0A211ZP39"/>
<dbReference type="RefSeq" id="WP_088151041.1">
    <property type="nucleotide sequence ID" value="NZ_NHON01000016.1"/>
</dbReference>
<sequence>MRIGIDLGGTKIEAIALDDAGTELHRQRIPTPRSYDGTVQAIRDLVGAVESAVGERGTVGVGMPGVLSPQTGLVKNANSTWLIGKPFDKDLSAAMGREVRCENDANCLAVSEATDGAAAGKGVVFAVIIGTGTGAGIAVNGRAHRGGNGLGGEWGHNQLPWATPDELPGPDCYCGKQGCLETWISGTGFGKDHIRVTGQEISTHEVVKRAEAGDPDSAATVERYISRLTRGLAHVINLLDPDAIVLGGGMSNVARLYDEVPKRLPPIVFGQECATPILKAKHGDSSGVRGAAWLWRQGEAG</sequence>
<dbReference type="Proteomes" id="UP000196655">
    <property type="component" value="Unassembled WGS sequence"/>
</dbReference>
<keyword evidence="1" id="KW-0808">Transferase</keyword>
<dbReference type="Pfam" id="PF00480">
    <property type="entry name" value="ROK"/>
    <property type="match status" value="1"/>
</dbReference>
<proteinExistence type="predicted"/>
<dbReference type="STRING" id="1122125.GCA_000423185_02821"/>
<dbReference type="NCBIfam" id="NF007108">
    <property type="entry name" value="PRK09557.1"/>
    <property type="match status" value="1"/>
</dbReference>
<evidence type="ECO:0000313" key="1">
    <source>
        <dbReference type="EMBL" id="OWJ67031.1"/>
    </source>
</evidence>
<keyword evidence="1" id="KW-0418">Kinase</keyword>
<dbReference type="PANTHER" id="PTHR18964">
    <property type="entry name" value="ROK (REPRESSOR, ORF, KINASE) FAMILY"/>
    <property type="match status" value="1"/>
</dbReference>
<keyword evidence="2" id="KW-1185">Reference proteome</keyword>
<dbReference type="OrthoDB" id="9810372at2"/>
<dbReference type="GO" id="GO:0004396">
    <property type="term" value="F:hexokinase activity"/>
    <property type="evidence" value="ECO:0007669"/>
    <property type="project" value="TreeGrafter"/>
</dbReference>
<name>A0A211ZP39_9PROT</name>
<gene>
    <name evidence="1" type="ORF">BWR60_10845</name>
</gene>
<dbReference type="InterPro" id="IPR043129">
    <property type="entry name" value="ATPase_NBD"/>
</dbReference>
<dbReference type="InterPro" id="IPR000600">
    <property type="entry name" value="ROK"/>
</dbReference>
<reference evidence="2" key="1">
    <citation type="submission" date="2017-05" db="EMBL/GenBank/DDBJ databases">
        <authorList>
            <person name="Macchi M."/>
            <person name="Festa S."/>
            <person name="Coppotelli B.M."/>
            <person name="Morelli I.S."/>
        </authorList>
    </citation>
    <scope>NUCLEOTIDE SEQUENCE [LARGE SCALE GENOMIC DNA]</scope>
    <source>
        <strain evidence="2">I</strain>
    </source>
</reference>
<dbReference type="Gene3D" id="3.30.420.40">
    <property type="match status" value="2"/>
</dbReference>
<dbReference type="InterPro" id="IPR049874">
    <property type="entry name" value="ROK_cs"/>
</dbReference>
<dbReference type="EMBL" id="NHON01000016">
    <property type="protein sequence ID" value="OWJ67031.1"/>
    <property type="molecule type" value="Genomic_DNA"/>
</dbReference>
<evidence type="ECO:0000313" key="2">
    <source>
        <dbReference type="Proteomes" id="UP000196655"/>
    </source>
</evidence>
<dbReference type="PANTHER" id="PTHR18964:SF174">
    <property type="entry name" value="D-ALLOSE KINASE-RELATED"/>
    <property type="match status" value="1"/>
</dbReference>
<comment type="caution">
    <text evidence="1">The sequence shown here is derived from an EMBL/GenBank/DDBJ whole genome shotgun (WGS) entry which is preliminary data.</text>
</comment>
<dbReference type="SUPFAM" id="SSF53067">
    <property type="entry name" value="Actin-like ATPase domain"/>
    <property type="match status" value="1"/>
</dbReference>